<evidence type="ECO:0000256" key="1">
    <source>
        <dbReference type="SAM" id="MobiDB-lite"/>
    </source>
</evidence>
<feature type="region of interest" description="Disordered" evidence="1">
    <location>
        <begin position="35"/>
        <end position="63"/>
    </location>
</feature>
<feature type="compositionally biased region" description="Basic and acidic residues" evidence="1">
    <location>
        <begin position="44"/>
        <end position="63"/>
    </location>
</feature>
<reference evidence="2 3" key="1">
    <citation type="submission" date="2020-08" db="EMBL/GenBank/DDBJ databases">
        <title>Genomic Encyclopedia of Type Strains, Phase IV (KMG-IV): sequencing the most valuable type-strain genomes for metagenomic binning, comparative biology and taxonomic classification.</title>
        <authorList>
            <person name="Goeker M."/>
        </authorList>
    </citation>
    <scope>NUCLEOTIDE SEQUENCE [LARGE SCALE GENOMIC DNA]</scope>
    <source>
        <strain evidence="2 3">DSM 103725</strain>
    </source>
</reference>
<gene>
    <name evidence="2" type="ORF">HNQ40_003345</name>
</gene>
<dbReference type="EMBL" id="JACHGY010000001">
    <property type="protein sequence ID" value="MBB6431539.1"/>
    <property type="molecule type" value="Genomic_DNA"/>
</dbReference>
<dbReference type="AlphaFoldDB" id="A0A7X0H923"/>
<name>A0A7X0H923_9BACT</name>
<evidence type="ECO:0000313" key="3">
    <source>
        <dbReference type="Proteomes" id="UP000541810"/>
    </source>
</evidence>
<sequence length="63" mass="7494">MSRFSKQSLYFFKYLLNKELRRLFVAVQCGCNERGMLPHTPNAKGDHHGNRNEEDDRSDHNRE</sequence>
<dbReference type="Proteomes" id="UP000541810">
    <property type="component" value="Unassembled WGS sequence"/>
</dbReference>
<organism evidence="2 3">
    <name type="scientific">Algisphaera agarilytica</name>
    <dbReference type="NCBI Taxonomy" id="1385975"/>
    <lineage>
        <taxon>Bacteria</taxon>
        <taxon>Pseudomonadati</taxon>
        <taxon>Planctomycetota</taxon>
        <taxon>Phycisphaerae</taxon>
        <taxon>Phycisphaerales</taxon>
        <taxon>Phycisphaeraceae</taxon>
        <taxon>Algisphaera</taxon>
    </lineage>
</organism>
<comment type="caution">
    <text evidence="2">The sequence shown here is derived from an EMBL/GenBank/DDBJ whole genome shotgun (WGS) entry which is preliminary data.</text>
</comment>
<proteinExistence type="predicted"/>
<accession>A0A7X0H923</accession>
<keyword evidence="3" id="KW-1185">Reference proteome</keyword>
<evidence type="ECO:0000313" key="2">
    <source>
        <dbReference type="EMBL" id="MBB6431539.1"/>
    </source>
</evidence>
<protein>
    <submittedName>
        <fullName evidence="2">Uncharacterized protein</fullName>
    </submittedName>
</protein>